<organism evidence="2 3">
    <name type="scientific">Paractinoplanes hotanensis</name>
    <dbReference type="NCBI Taxonomy" id="2906497"/>
    <lineage>
        <taxon>Bacteria</taxon>
        <taxon>Bacillati</taxon>
        <taxon>Actinomycetota</taxon>
        <taxon>Actinomycetes</taxon>
        <taxon>Micromonosporales</taxon>
        <taxon>Micromonosporaceae</taxon>
        <taxon>Paractinoplanes</taxon>
    </lineage>
</organism>
<name>A0ABT0Y4D6_9ACTN</name>
<gene>
    <name evidence="2" type="ORF">LXN57_22275</name>
</gene>
<accession>A0ABT0Y4D6</accession>
<evidence type="ECO:0000313" key="3">
    <source>
        <dbReference type="Proteomes" id="UP001523216"/>
    </source>
</evidence>
<dbReference type="Gene3D" id="3.30.720.120">
    <property type="match status" value="1"/>
</dbReference>
<comment type="caution">
    <text evidence="2">The sequence shown here is derived from an EMBL/GenBank/DDBJ whole genome shotgun (WGS) entry which is preliminary data.</text>
</comment>
<dbReference type="RefSeq" id="WP_251800107.1">
    <property type="nucleotide sequence ID" value="NZ_JAMQOL010000030.1"/>
</dbReference>
<dbReference type="EMBL" id="JAMQOL010000030">
    <property type="protein sequence ID" value="MCM4080312.1"/>
    <property type="molecule type" value="Genomic_DNA"/>
</dbReference>
<protein>
    <submittedName>
        <fullName evidence="2">Glyoxalase</fullName>
    </submittedName>
</protein>
<dbReference type="InterPro" id="IPR004360">
    <property type="entry name" value="Glyas_Fos-R_dOase_dom"/>
</dbReference>
<reference evidence="2 3" key="1">
    <citation type="submission" date="2022-06" db="EMBL/GenBank/DDBJ databases">
        <title>Actinoplanes abujensis sp. nov., isolated from Nigerian arid soil.</title>
        <authorList>
            <person name="Ding P."/>
        </authorList>
    </citation>
    <scope>NUCLEOTIDE SEQUENCE [LARGE SCALE GENOMIC DNA]</scope>
    <source>
        <strain evidence="3">TRM88002</strain>
    </source>
</reference>
<keyword evidence="3" id="KW-1185">Reference proteome</keyword>
<evidence type="ECO:0000313" key="2">
    <source>
        <dbReference type="EMBL" id="MCM4080312.1"/>
    </source>
</evidence>
<sequence length="159" mass="17443">MNILHAPAEGAVLNPFVMVENAAGLITFVSEVFEATETEAAHTEMPDGTLIHSEVRLGTVDLMIVDRQRGWPLRPGLLQVWVEDVGALLERATGHGATVVTPATPFYGETTLGRMLDPWQNLWWLYAPAPGQPDPAPHWDDDGSDTIFTTLDATLRSLR</sequence>
<dbReference type="Gene3D" id="3.30.720.110">
    <property type="match status" value="1"/>
</dbReference>
<dbReference type="Proteomes" id="UP001523216">
    <property type="component" value="Unassembled WGS sequence"/>
</dbReference>
<evidence type="ECO:0000259" key="1">
    <source>
        <dbReference type="Pfam" id="PF00903"/>
    </source>
</evidence>
<dbReference type="Pfam" id="PF00903">
    <property type="entry name" value="Glyoxalase"/>
    <property type="match status" value="1"/>
</dbReference>
<feature type="domain" description="Glyoxalase/fosfomycin resistance/dioxygenase" evidence="1">
    <location>
        <begin position="17"/>
        <end position="125"/>
    </location>
</feature>
<proteinExistence type="predicted"/>
<dbReference type="SUPFAM" id="SSF54593">
    <property type="entry name" value="Glyoxalase/Bleomycin resistance protein/Dihydroxybiphenyl dioxygenase"/>
    <property type="match status" value="1"/>
</dbReference>
<dbReference type="InterPro" id="IPR029068">
    <property type="entry name" value="Glyas_Bleomycin-R_OHBP_Dase"/>
</dbReference>